<dbReference type="GO" id="GO:0005737">
    <property type="term" value="C:cytoplasm"/>
    <property type="evidence" value="ECO:0007669"/>
    <property type="project" value="TreeGrafter"/>
</dbReference>
<gene>
    <name evidence="3" type="ORF">PACTADRAFT_32635</name>
</gene>
<reference evidence="4" key="1">
    <citation type="submission" date="2016-05" db="EMBL/GenBank/DDBJ databases">
        <title>Comparative genomics of biotechnologically important yeasts.</title>
        <authorList>
            <consortium name="DOE Joint Genome Institute"/>
            <person name="Riley R."/>
            <person name="Haridas S."/>
            <person name="Wolfe K.H."/>
            <person name="Lopes M.R."/>
            <person name="Hittinger C.T."/>
            <person name="Goker M."/>
            <person name="Salamov A."/>
            <person name="Wisecaver J."/>
            <person name="Long T.M."/>
            <person name="Aerts A.L."/>
            <person name="Barry K."/>
            <person name="Choi C."/>
            <person name="Clum A."/>
            <person name="Coughlan A.Y."/>
            <person name="Deshpande S."/>
            <person name="Douglass A.P."/>
            <person name="Hanson S.J."/>
            <person name="Klenk H.-P."/>
            <person name="Labutti K."/>
            <person name="Lapidus A."/>
            <person name="Lindquist E."/>
            <person name="Lipzen A."/>
            <person name="Meier-Kolthoff J.P."/>
            <person name="Ohm R.A."/>
            <person name="Otillar R.P."/>
            <person name="Pangilinan J."/>
            <person name="Peng Y."/>
            <person name="Rokas A."/>
            <person name="Rosa C.A."/>
            <person name="Scheuner C."/>
            <person name="Sibirny A.A."/>
            <person name="Slot J.C."/>
            <person name="Stielow J.B."/>
            <person name="Sun H."/>
            <person name="Kurtzman C.P."/>
            <person name="Blackwell M."/>
            <person name="Grigoriev I.V."/>
            <person name="Jeffries T.W."/>
        </authorList>
    </citation>
    <scope>NUCLEOTIDE SEQUENCE [LARGE SCALE GENOMIC DNA]</scope>
    <source>
        <strain evidence="4">NRRL Y-2460</strain>
    </source>
</reference>
<organism evidence="3 4">
    <name type="scientific">Pachysolen tannophilus NRRL Y-2460</name>
    <dbReference type="NCBI Taxonomy" id="669874"/>
    <lineage>
        <taxon>Eukaryota</taxon>
        <taxon>Fungi</taxon>
        <taxon>Dikarya</taxon>
        <taxon>Ascomycota</taxon>
        <taxon>Saccharomycotina</taxon>
        <taxon>Pichiomycetes</taxon>
        <taxon>Pachysolenaceae</taxon>
        <taxon>Pachysolen</taxon>
    </lineage>
</organism>
<evidence type="ECO:0000256" key="2">
    <source>
        <dbReference type="RuleBase" id="RU363120"/>
    </source>
</evidence>
<name>A0A1E4TZH7_PACTA</name>
<dbReference type="EMBL" id="KV454012">
    <property type="protein sequence ID" value="ODV97145.1"/>
    <property type="molecule type" value="Genomic_DNA"/>
</dbReference>
<dbReference type="Proteomes" id="UP000094236">
    <property type="component" value="Unassembled WGS sequence"/>
</dbReference>
<dbReference type="PANTHER" id="PTHR10358">
    <property type="entry name" value="ENDOSULFINE"/>
    <property type="match status" value="1"/>
</dbReference>
<accession>A0A1E4TZH7</accession>
<evidence type="ECO:0000313" key="3">
    <source>
        <dbReference type="EMBL" id="ODV97145.1"/>
    </source>
</evidence>
<evidence type="ECO:0000256" key="1">
    <source>
        <dbReference type="ARBA" id="ARBA00010520"/>
    </source>
</evidence>
<comment type="similarity">
    <text evidence="1 2">Belongs to the endosulfine family.</text>
</comment>
<dbReference type="InterPro" id="IPR006760">
    <property type="entry name" value="Endosulphine"/>
</dbReference>
<dbReference type="AlphaFoldDB" id="A0A1E4TZH7"/>
<dbReference type="OrthoDB" id="5949865at2759"/>
<protein>
    <recommendedName>
        <fullName evidence="2">mRNA stability protein</fullName>
    </recommendedName>
</protein>
<evidence type="ECO:0000313" key="4">
    <source>
        <dbReference type="Proteomes" id="UP000094236"/>
    </source>
</evidence>
<dbReference type="PANTHER" id="PTHR10358:SF6">
    <property type="entry name" value="ENDOSULFINE, ISOFORM A"/>
    <property type="match status" value="1"/>
</dbReference>
<keyword evidence="4" id="KW-1185">Reference proteome</keyword>
<comment type="function">
    <text evidence="2">Plays an essential role in initiation of the G0 program by preventing the degradation of specific nutrient-regulated mRNAs via the 5'-3' mRNA decay pathway.</text>
</comment>
<proteinExistence type="inferred from homology"/>
<dbReference type="GO" id="GO:0004864">
    <property type="term" value="F:protein phosphatase inhibitor activity"/>
    <property type="evidence" value="ECO:0007669"/>
    <property type="project" value="TreeGrafter"/>
</dbReference>
<dbReference type="Pfam" id="PF04667">
    <property type="entry name" value="Endosulfine"/>
    <property type="match status" value="1"/>
</dbReference>
<sequence length="128" mass="14030">MAANQLKGTDEVDTSKLSPQELKIYKLYGKLPSRSDLLHSKLKDRKYFDSGDYAMSKAGVIKNEGPLENLKHPDLEKIQRINRNSVSGSNSRGSICGVIGSQNGGNVMFSGKSNLEKEVKGEDNNEGK</sequence>
<dbReference type="STRING" id="669874.A0A1E4TZH7"/>